<sequence length="163" mass="18661">MHLIFSLPSPAPLRDMISTRIRESVGCGMVFNSQSRAIPGRAVHQHLFSTLIGVWKQLAAKKLSPELHEVLSNVTEIIKEIRHEAFNSRIFEALCEEMGSESTQPRRNAEVSRGKILTRRFVLREEVKLFFQEQNHSVVTLGQRHCNRFFSNVYSIPVCLVCL</sequence>
<gene>
    <name evidence="1" type="ORF">TNCV_4322091</name>
</gene>
<dbReference type="AlphaFoldDB" id="A0A8X6VKM6"/>
<dbReference type="EMBL" id="BMAU01021290">
    <property type="protein sequence ID" value="GFY09530.1"/>
    <property type="molecule type" value="Genomic_DNA"/>
</dbReference>
<dbReference type="PANTHER" id="PTHR45913">
    <property type="entry name" value="EPM2A-INTERACTING PROTEIN 1"/>
    <property type="match status" value="1"/>
</dbReference>
<comment type="caution">
    <text evidence="1">The sequence shown here is derived from an EMBL/GenBank/DDBJ whole genome shotgun (WGS) entry which is preliminary data.</text>
</comment>
<protein>
    <submittedName>
        <fullName evidence="1">Uncharacterized protein</fullName>
    </submittedName>
</protein>
<name>A0A8X6VKM6_TRICX</name>
<evidence type="ECO:0000313" key="1">
    <source>
        <dbReference type="EMBL" id="GFY09530.1"/>
    </source>
</evidence>
<dbReference type="PANTHER" id="PTHR45913:SF19">
    <property type="entry name" value="LOW QUALITY PROTEIN: ZINC FINGER BED DOMAIN-CONTAINING PROTEIN 5-LIKE"/>
    <property type="match status" value="1"/>
</dbReference>
<organism evidence="1 2">
    <name type="scientific">Trichonephila clavipes</name>
    <name type="common">Golden silk orbweaver</name>
    <name type="synonym">Nephila clavipes</name>
    <dbReference type="NCBI Taxonomy" id="2585209"/>
    <lineage>
        <taxon>Eukaryota</taxon>
        <taxon>Metazoa</taxon>
        <taxon>Ecdysozoa</taxon>
        <taxon>Arthropoda</taxon>
        <taxon>Chelicerata</taxon>
        <taxon>Arachnida</taxon>
        <taxon>Araneae</taxon>
        <taxon>Araneomorphae</taxon>
        <taxon>Entelegynae</taxon>
        <taxon>Araneoidea</taxon>
        <taxon>Nephilidae</taxon>
        <taxon>Trichonephila</taxon>
    </lineage>
</organism>
<keyword evidence="2" id="KW-1185">Reference proteome</keyword>
<reference evidence="1" key="1">
    <citation type="submission" date="2020-08" db="EMBL/GenBank/DDBJ databases">
        <title>Multicomponent nature underlies the extraordinary mechanical properties of spider dragline silk.</title>
        <authorList>
            <person name="Kono N."/>
            <person name="Nakamura H."/>
            <person name="Mori M."/>
            <person name="Yoshida Y."/>
            <person name="Ohtoshi R."/>
            <person name="Malay A.D."/>
            <person name="Moran D.A.P."/>
            <person name="Tomita M."/>
            <person name="Numata K."/>
            <person name="Arakawa K."/>
        </authorList>
    </citation>
    <scope>NUCLEOTIDE SEQUENCE</scope>
</reference>
<evidence type="ECO:0000313" key="2">
    <source>
        <dbReference type="Proteomes" id="UP000887159"/>
    </source>
</evidence>
<dbReference type="Proteomes" id="UP000887159">
    <property type="component" value="Unassembled WGS sequence"/>
</dbReference>
<accession>A0A8X6VKM6</accession>
<proteinExistence type="predicted"/>